<proteinExistence type="predicted"/>
<keyword evidence="2" id="KW-1185">Reference proteome</keyword>
<dbReference type="AlphaFoldDB" id="W7X558"/>
<dbReference type="GeneID" id="24441210"/>
<gene>
    <name evidence="1" type="ORF">TTHERM_000951829</name>
</gene>
<sequence>MILMVDEIIQHNTLSQVLELVRSIFTLLMMFGIFGRIASQKSIQQDLLMLFLKNIYQDNYLGIFKKANNNILSKQQQTQQQIQTNQENLVCRQFEAKQTDDDKMQEMDQQISKQVSKQLFQYFIIDKKNFWTQNNQATITQAILKMCYLYQQLTNNCQSPQSIYQSIYENKKLMKLIKKTQINIDTQLTKKHLIITIQAQIKGKNSKQKNFQAIFLKILLLIKLIFTED</sequence>
<evidence type="ECO:0000313" key="2">
    <source>
        <dbReference type="Proteomes" id="UP000009168"/>
    </source>
</evidence>
<dbReference type="InParanoid" id="W7X558"/>
<dbReference type="Proteomes" id="UP000009168">
    <property type="component" value="Unassembled WGS sequence"/>
</dbReference>
<dbReference type="RefSeq" id="XP_012654934.1">
    <property type="nucleotide sequence ID" value="XM_012799480.1"/>
</dbReference>
<protein>
    <submittedName>
        <fullName evidence="1">Uncharacterized protein</fullName>
    </submittedName>
</protein>
<accession>W7X558</accession>
<dbReference type="EMBL" id="GG662529">
    <property type="protein sequence ID" value="EWS72532.1"/>
    <property type="molecule type" value="Genomic_DNA"/>
</dbReference>
<organism evidence="1 2">
    <name type="scientific">Tetrahymena thermophila (strain SB210)</name>
    <dbReference type="NCBI Taxonomy" id="312017"/>
    <lineage>
        <taxon>Eukaryota</taxon>
        <taxon>Sar</taxon>
        <taxon>Alveolata</taxon>
        <taxon>Ciliophora</taxon>
        <taxon>Intramacronucleata</taxon>
        <taxon>Oligohymenophorea</taxon>
        <taxon>Hymenostomatida</taxon>
        <taxon>Tetrahymenina</taxon>
        <taxon>Tetrahymenidae</taxon>
        <taxon>Tetrahymena</taxon>
    </lineage>
</organism>
<dbReference type="KEGG" id="tet:TTHERM_000951829"/>
<name>W7X558_TETTS</name>
<reference evidence="2" key="1">
    <citation type="journal article" date="2006" name="PLoS Biol.">
        <title>Macronuclear genome sequence of the ciliate Tetrahymena thermophila, a model eukaryote.</title>
        <authorList>
            <person name="Eisen J.A."/>
            <person name="Coyne R.S."/>
            <person name="Wu M."/>
            <person name="Wu D."/>
            <person name="Thiagarajan M."/>
            <person name="Wortman J.R."/>
            <person name="Badger J.H."/>
            <person name="Ren Q."/>
            <person name="Amedeo P."/>
            <person name="Jones K.M."/>
            <person name="Tallon L.J."/>
            <person name="Delcher A.L."/>
            <person name="Salzberg S.L."/>
            <person name="Silva J.C."/>
            <person name="Haas B.J."/>
            <person name="Majoros W.H."/>
            <person name="Farzad M."/>
            <person name="Carlton J.M."/>
            <person name="Smith R.K. Jr."/>
            <person name="Garg J."/>
            <person name="Pearlman R.E."/>
            <person name="Karrer K.M."/>
            <person name="Sun L."/>
            <person name="Manning G."/>
            <person name="Elde N.C."/>
            <person name="Turkewitz A.P."/>
            <person name="Asai D.J."/>
            <person name="Wilkes D.E."/>
            <person name="Wang Y."/>
            <person name="Cai H."/>
            <person name="Collins K."/>
            <person name="Stewart B.A."/>
            <person name="Lee S.R."/>
            <person name="Wilamowska K."/>
            <person name="Weinberg Z."/>
            <person name="Ruzzo W.L."/>
            <person name="Wloga D."/>
            <person name="Gaertig J."/>
            <person name="Frankel J."/>
            <person name="Tsao C.-C."/>
            <person name="Gorovsky M.A."/>
            <person name="Keeling P.J."/>
            <person name="Waller R.F."/>
            <person name="Patron N.J."/>
            <person name="Cherry J.M."/>
            <person name="Stover N.A."/>
            <person name="Krieger C.J."/>
            <person name="del Toro C."/>
            <person name="Ryder H.F."/>
            <person name="Williamson S.C."/>
            <person name="Barbeau R.A."/>
            <person name="Hamilton E.P."/>
            <person name="Orias E."/>
        </authorList>
    </citation>
    <scope>NUCLEOTIDE SEQUENCE [LARGE SCALE GENOMIC DNA]</scope>
    <source>
        <strain evidence="2">SB210</strain>
    </source>
</reference>
<evidence type="ECO:0000313" key="1">
    <source>
        <dbReference type="EMBL" id="EWS72532.1"/>
    </source>
</evidence>